<keyword evidence="10" id="KW-0943">RNA-mediated gene silencing</keyword>
<dbReference type="EC" id="3.6.4.13" evidence="3"/>
<dbReference type="OrthoDB" id="6513042at2759"/>
<evidence type="ECO:0000259" key="12">
    <source>
        <dbReference type="Pfam" id="PF13086"/>
    </source>
</evidence>
<evidence type="ECO:0000256" key="1">
    <source>
        <dbReference type="ARBA" id="ARBA00004331"/>
    </source>
</evidence>
<dbReference type="GO" id="GO:0005524">
    <property type="term" value="F:ATP binding"/>
    <property type="evidence" value="ECO:0007669"/>
    <property type="project" value="UniProtKB-KW"/>
</dbReference>
<evidence type="ECO:0000256" key="10">
    <source>
        <dbReference type="ARBA" id="ARBA00023158"/>
    </source>
</evidence>
<evidence type="ECO:0000256" key="7">
    <source>
        <dbReference type="ARBA" id="ARBA00022806"/>
    </source>
</evidence>
<accession>A0A165MRP7</accession>
<reference evidence="16 17" key="1">
    <citation type="journal article" date="2016" name="Mol. Biol. Evol.">
        <title>Comparative Genomics of Early-Diverging Mushroom-Forming Fungi Provides Insights into the Origins of Lignocellulose Decay Capabilities.</title>
        <authorList>
            <person name="Nagy L.G."/>
            <person name="Riley R."/>
            <person name="Tritt A."/>
            <person name="Adam C."/>
            <person name="Daum C."/>
            <person name="Floudas D."/>
            <person name="Sun H."/>
            <person name="Yadav J.S."/>
            <person name="Pangilinan J."/>
            <person name="Larsson K.H."/>
            <person name="Matsuura K."/>
            <person name="Barry K."/>
            <person name="Labutti K."/>
            <person name="Kuo R."/>
            <person name="Ohm R.A."/>
            <person name="Bhattacharya S.S."/>
            <person name="Shirouzu T."/>
            <person name="Yoshinaga Y."/>
            <person name="Martin F.M."/>
            <person name="Grigoriev I.V."/>
            <person name="Hibbett D.S."/>
        </authorList>
    </citation>
    <scope>NUCLEOTIDE SEQUENCE [LARGE SCALE GENOMIC DNA]</scope>
    <source>
        <strain evidence="16 17">HHB12029</strain>
    </source>
</reference>
<dbReference type="GO" id="GO:0003723">
    <property type="term" value="F:RNA binding"/>
    <property type="evidence" value="ECO:0007669"/>
    <property type="project" value="UniProtKB-KW"/>
</dbReference>
<evidence type="ECO:0000256" key="5">
    <source>
        <dbReference type="ARBA" id="ARBA00022741"/>
    </source>
</evidence>
<keyword evidence="5" id="KW-0547">Nucleotide-binding</keyword>
<evidence type="ECO:0000259" key="14">
    <source>
        <dbReference type="Pfam" id="PF21634"/>
    </source>
</evidence>
<gene>
    <name evidence="16" type="ORF">EXIGLDRAFT_640391</name>
</gene>
<evidence type="ECO:0000259" key="13">
    <source>
        <dbReference type="Pfam" id="PF13087"/>
    </source>
</evidence>
<feature type="domain" description="Helicase MOV-10-like beta-barrel" evidence="14">
    <location>
        <begin position="288"/>
        <end position="366"/>
    </location>
</feature>
<sequence>MLQGDTQAIIAPDAHCNICGIDIHKKDRSSHERSDGHRKKERFAVYRAAFDEAERDKAGVSVQAQIDFPFLDVSFASSTSISARQSVEISFSSIETGVFLTSARMSSSLSTRSDTHFTTPHVERPLRMQNGGTHTLYVTFDSQGTVGRFEDRLELTFQDVHLHQRFAIVRPVSCIVGNREDHDAIKPVAPYVPRVRSAVIPEHTLEIDEAPKPPALAAVRWVVRLPAYDIPPALEEVIATSGRGWDLIRRLKTDFLPSRLRTDSYTRFFQTLLHVEEAQLKIDIETFNMEGVTLEPVTGLYRLTVPGLAEKRPSLIVGDAILVQHAGTTSSHWWEGRVFRVRQLEVDLKFNGRFNAFRGQRFNVRFRLNRLCLRRMHFALDSTYSRGSVLFPRPDDFSSARRPTESDLAAIRPGERKIAENPHQLEAVAAILRQSQGSPPFIVFGPPGTGKTITIVEAMRQLTLTRRDTFILACAPSNSAADLLAERLARSGLNARELLRLNAPSRSVDQLPLVLLPYSRRNNEGTFSVPERDELMTFRVVVATCLSASVPSGIGVPRGHFSHIFVDEAGQASEPEAMISIKTLASTHTNIVLAGDPKQLGPIVHSRAAQALGLQLSLLDRLMARDAYRDDMRGISFVKLTKNFRSHPLILSFPNKQFYANELEACGDRAVTHSLTRSDILAKQFVPIVFENIAGKDAREAQSPSFFNVDEASRVKYYVQQLMEDQKLRLTDEQIGVITPYHAQALKIRALLAKSAKGKKIKVGSVEEFQGQERRVIIISTVRSSRDFVSYDLRHTLGFVASPRRFNVAVTRAQALLVIVGDASVLSLDPLWRAFMNYVYDAGGWKGRRPDWDTDEEVIEVRPGYDRERQTQALSDMDAFVARTKKAVLHNADASEDGEQEWDGVVDKEWREAD</sequence>
<keyword evidence="8" id="KW-0067">ATP-binding</keyword>
<dbReference type="InParanoid" id="A0A165MRP7"/>
<comment type="subcellular location">
    <subcellularLocation>
        <location evidence="1">Cytoplasm</location>
        <location evidence="1">Cytoplasmic ribonucleoprotein granule</location>
    </subcellularLocation>
</comment>
<evidence type="ECO:0000256" key="9">
    <source>
        <dbReference type="ARBA" id="ARBA00022884"/>
    </source>
</evidence>
<evidence type="ECO:0000256" key="4">
    <source>
        <dbReference type="ARBA" id="ARBA00022490"/>
    </source>
</evidence>
<dbReference type="GO" id="GO:0036464">
    <property type="term" value="C:cytoplasmic ribonucleoprotein granule"/>
    <property type="evidence" value="ECO:0007669"/>
    <property type="project" value="UniProtKB-SubCell"/>
</dbReference>
<feature type="domain" description="Helicase MOV-10 helical" evidence="15">
    <location>
        <begin position="225"/>
        <end position="284"/>
    </location>
</feature>
<keyword evidence="7" id="KW-0347">Helicase</keyword>
<dbReference type="Pfam" id="PF21634">
    <property type="entry name" value="MOV-10_beta-barrel"/>
    <property type="match status" value="1"/>
</dbReference>
<dbReference type="InterPro" id="IPR027417">
    <property type="entry name" value="P-loop_NTPase"/>
</dbReference>
<evidence type="ECO:0000256" key="11">
    <source>
        <dbReference type="ARBA" id="ARBA00047984"/>
    </source>
</evidence>
<dbReference type="InterPro" id="IPR049079">
    <property type="entry name" value="Mov-10_helical"/>
</dbReference>
<dbReference type="Proteomes" id="UP000077266">
    <property type="component" value="Unassembled WGS sequence"/>
</dbReference>
<dbReference type="EMBL" id="KV425908">
    <property type="protein sequence ID" value="KZV99658.1"/>
    <property type="molecule type" value="Genomic_DNA"/>
</dbReference>
<dbReference type="AlphaFoldDB" id="A0A165MRP7"/>
<evidence type="ECO:0000256" key="6">
    <source>
        <dbReference type="ARBA" id="ARBA00022801"/>
    </source>
</evidence>
<dbReference type="GO" id="GO:0032574">
    <property type="term" value="F:5'-3' RNA helicase activity"/>
    <property type="evidence" value="ECO:0007669"/>
    <property type="project" value="InterPro"/>
</dbReference>
<dbReference type="CDD" id="cd18038">
    <property type="entry name" value="DEXXQc_Helz-like"/>
    <property type="match status" value="1"/>
</dbReference>
<comment type="similarity">
    <text evidence="2">Belongs to the DNA2/NAM7 helicase family. SDE3 subfamily.</text>
</comment>
<organism evidence="16 17">
    <name type="scientific">Exidia glandulosa HHB12029</name>
    <dbReference type="NCBI Taxonomy" id="1314781"/>
    <lineage>
        <taxon>Eukaryota</taxon>
        <taxon>Fungi</taxon>
        <taxon>Dikarya</taxon>
        <taxon>Basidiomycota</taxon>
        <taxon>Agaricomycotina</taxon>
        <taxon>Agaricomycetes</taxon>
        <taxon>Auriculariales</taxon>
        <taxon>Exidiaceae</taxon>
        <taxon>Exidia</taxon>
    </lineage>
</organism>
<evidence type="ECO:0000256" key="8">
    <source>
        <dbReference type="ARBA" id="ARBA00022840"/>
    </source>
</evidence>
<keyword evidence="9" id="KW-0694">RNA-binding</keyword>
<keyword evidence="6 16" id="KW-0378">Hydrolase</keyword>
<feature type="domain" description="DNA2/NAM7 helicase helicase" evidence="12">
    <location>
        <begin position="421"/>
        <end position="505"/>
    </location>
</feature>
<proteinExistence type="inferred from homology"/>
<dbReference type="Pfam" id="PF13086">
    <property type="entry name" value="AAA_11"/>
    <property type="match status" value="2"/>
</dbReference>
<evidence type="ECO:0000313" key="16">
    <source>
        <dbReference type="EMBL" id="KZV99658.1"/>
    </source>
</evidence>
<comment type="catalytic activity">
    <reaction evidence="11">
        <text>ATP + H2O = ADP + phosphate + H(+)</text>
        <dbReference type="Rhea" id="RHEA:13065"/>
        <dbReference type="ChEBI" id="CHEBI:15377"/>
        <dbReference type="ChEBI" id="CHEBI:15378"/>
        <dbReference type="ChEBI" id="CHEBI:30616"/>
        <dbReference type="ChEBI" id="CHEBI:43474"/>
        <dbReference type="ChEBI" id="CHEBI:456216"/>
        <dbReference type="EC" id="3.6.4.13"/>
    </reaction>
</comment>
<feature type="domain" description="DNA2/NAM7 helicase-like C-terminal" evidence="13">
    <location>
        <begin position="615"/>
        <end position="823"/>
    </location>
</feature>
<dbReference type="InterPro" id="IPR026122">
    <property type="entry name" value="MOV-10/SDE3_DEXXQ/H-box"/>
</dbReference>
<dbReference type="InterPro" id="IPR047187">
    <property type="entry name" value="SF1_C_Upf1"/>
</dbReference>
<name>A0A165MRP7_EXIGL</name>
<dbReference type="Pfam" id="PF13087">
    <property type="entry name" value="AAA_12"/>
    <property type="match status" value="1"/>
</dbReference>
<dbReference type="PANTHER" id="PTHR45418:SF1">
    <property type="entry name" value="CANCER_TESTIS ANTIGEN 55"/>
    <property type="match status" value="1"/>
</dbReference>
<evidence type="ECO:0000259" key="15">
    <source>
        <dbReference type="Pfam" id="PF21635"/>
    </source>
</evidence>
<dbReference type="STRING" id="1314781.A0A165MRP7"/>
<feature type="domain" description="DNA2/NAM7 helicase helicase" evidence="12">
    <location>
        <begin position="532"/>
        <end position="607"/>
    </location>
</feature>
<dbReference type="Gene3D" id="3.40.50.300">
    <property type="entry name" value="P-loop containing nucleotide triphosphate hydrolases"/>
    <property type="match status" value="2"/>
</dbReference>
<dbReference type="CDD" id="cd18808">
    <property type="entry name" value="SF1_C_Upf1"/>
    <property type="match status" value="1"/>
</dbReference>
<dbReference type="InterPro" id="IPR041677">
    <property type="entry name" value="DNA2/NAM7_AAA_11"/>
</dbReference>
<keyword evidence="4" id="KW-0963">Cytoplasm</keyword>
<dbReference type="InterPro" id="IPR041679">
    <property type="entry name" value="DNA2/NAM7-like_C"/>
</dbReference>
<keyword evidence="17" id="KW-1185">Reference proteome</keyword>
<dbReference type="Pfam" id="PF21635">
    <property type="entry name" value="Mov-10_helical"/>
    <property type="match status" value="1"/>
</dbReference>
<dbReference type="InterPro" id="IPR049080">
    <property type="entry name" value="MOV-10-like_beta-barrel"/>
</dbReference>
<dbReference type="PANTHER" id="PTHR45418">
    <property type="entry name" value="CANCER/TESTIS ANTIGEN 55"/>
    <property type="match status" value="1"/>
</dbReference>
<dbReference type="SUPFAM" id="SSF52540">
    <property type="entry name" value="P-loop containing nucleoside triphosphate hydrolases"/>
    <property type="match status" value="1"/>
</dbReference>
<evidence type="ECO:0000256" key="3">
    <source>
        <dbReference type="ARBA" id="ARBA00012552"/>
    </source>
</evidence>
<dbReference type="GO" id="GO:0031047">
    <property type="term" value="P:regulatory ncRNA-mediated gene silencing"/>
    <property type="evidence" value="ECO:0007669"/>
    <property type="project" value="UniProtKB-KW"/>
</dbReference>
<dbReference type="FunFam" id="3.40.50.300:FF:000608">
    <property type="entry name" value="Mov10 RISC complex RNA helicase"/>
    <property type="match status" value="1"/>
</dbReference>
<protein>
    <recommendedName>
        <fullName evidence="3">RNA helicase</fullName>
        <ecNumber evidence="3">3.6.4.13</ecNumber>
    </recommendedName>
</protein>
<evidence type="ECO:0000313" key="17">
    <source>
        <dbReference type="Proteomes" id="UP000077266"/>
    </source>
</evidence>
<evidence type="ECO:0000256" key="2">
    <source>
        <dbReference type="ARBA" id="ARBA00005601"/>
    </source>
</evidence>
<dbReference type="GO" id="GO:0016787">
    <property type="term" value="F:hydrolase activity"/>
    <property type="evidence" value="ECO:0007669"/>
    <property type="project" value="UniProtKB-KW"/>
</dbReference>